<name>A0AAE3VPM5_9HYPH</name>
<dbReference type="InterPro" id="IPR052198">
    <property type="entry name" value="IorB_Oxidoreductase"/>
</dbReference>
<feature type="domain" description="DUF6537" evidence="3">
    <location>
        <begin position="278"/>
        <end position="487"/>
    </location>
</feature>
<dbReference type="EC" id="1.2.7.8" evidence="4"/>
<protein>
    <submittedName>
        <fullName evidence="4">Indolepyruvate ferredoxin oxidoreductase beta subunit</fullName>
        <ecNumber evidence="4">1.2.7.8</ecNumber>
    </submittedName>
</protein>
<accession>A0AAE3VPM5</accession>
<dbReference type="NCBIfam" id="NF006179">
    <property type="entry name" value="PRK08312.1"/>
    <property type="match status" value="1"/>
</dbReference>
<dbReference type="InterPro" id="IPR002869">
    <property type="entry name" value="Pyrv_flavodox_OxRed_cen"/>
</dbReference>
<dbReference type="EMBL" id="JAUSUL010000002">
    <property type="protein sequence ID" value="MDQ0315441.1"/>
    <property type="molecule type" value="Genomic_DNA"/>
</dbReference>
<comment type="caution">
    <text evidence="4">The sequence shown here is derived from an EMBL/GenBank/DDBJ whole genome shotgun (WGS) entry which is preliminary data.</text>
</comment>
<dbReference type="AlphaFoldDB" id="A0AAE3VPM5"/>
<organism evidence="4 5">
    <name type="scientific">Amorphus orientalis</name>
    <dbReference type="NCBI Taxonomy" id="649198"/>
    <lineage>
        <taxon>Bacteria</taxon>
        <taxon>Pseudomonadati</taxon>
        <taxon>Pseudomonadota</taxon>
        <taxon>Alphaproteobacteria</taxon>
        <taxon>Hyphomicrobiales</taxon>
        <taxon>Amorphaceae</taxon>
        <taxon>Amorphus</taxon>
    </lineage>
</organism>
<keyword evidence="5" id="KW-1185">Reference proteome</keyword>
<dbReference type="Pfam" id="PF20169">
    <property type="entry name" value="DUF6537"/>
    <property type="match status" value="1"/>
</dbReference>
<evidence type="ECO:0000259" key="3">
    <source>
        <dbReference type="Pfam" id="PF20169"/>
    </source>
</evidence>
<gene>
    <name evidence="4" type="ORF">J2S73_001898</name>
</gene>
<dbReference type="InterPro" id="IPR019752">
    <property type="entry name" value="Pyrv/ketoisovalerate_OxRed_cat"/>
</dbReference>
<dbReference type="InterPro" id="IPR046667">
    <property type="entry name" value="DUF6537"/>
</dbReference>
<dbReference type="Proteomes" id="UP001229244">
    <property type="component" value="Unassembled WGS sequence"/>
</dbReference>
<dbReference type="Pfam" id="PF01558">
    <property type="entry name" value="POR"/>
    <property type="match status" value="1"/>
</dbReference>
<proteinExistence type="predicted"/>
<reference evidence="4" key="1">
    <citation type="submission" date="2023-07" db="EMBL/GenBank/DDBJ databases">
        <title>Genomic Encyclopedia of Type Strains, Phase IV (KMG-IV): sequencing the most valuable type-strain genomes for metagenomic binning, comparative biology and taxonomic classification.</title>
        <authorList>
            <person name="Goeker M."/>
        </authorList>
    </citation>
    <scope>NUCLEOTIDE SEQUENCE</scope>
    <source>
        <strain evidence="4">DSM 21202</strain>
    </source>
</reference>
<feature type="domain" description="Pyruvate/ketoisovalerate oxidoreductase catalytic" evidence="2">
    <location>
        <begin position="30"/>
        <end position="216"/>
    </location>
</feature>
<dbReference type="Gene3D" id="3.40.920.10">
    <property type="entry name" value="Pyruvate-ferredoxin oxidoreductase, PFOR, domain III"/>
    <property type="match status" value="1"/>
</dbReference>
<evidence type="ECO:0000313" key="5">
    <source>
        <dbReference type="Proteomes" id="UP001229244"/>
    </source>
</evidence>
<evidence type="ECO:0000313" key="4">
    <source>
        <dbReference type="EMBL" id="MDQ0315441.1"/>
    </source>
</evidence>
<sequence length="529" mass="57462">MSSMDAIAEPSAGRVPDRDQVIKLAILAVGGQGGGVITSWIVDLAERNGWYAQSTSVPGVAQRTGATVYYVEMVPEGEGTPVLGMMPAPGDVDVVLASELMEAGRAIQRGFVSPDRTTLIFSTDRTLAVSEKIVPGDGIADALPVMEAAKEVAKDVRAARLEQLALQNGSVISASLFGALAGSGVLPFARESFEQTIEASGRGVKASLRAFAAGFDAVQVRDGIVEETPAVDAPDIIEPKPAGPVVAGPEKMRRAWQALLDRIHAEFPQAAHGMLLPGLKKVVDFQDVKYGEEYLNRLTKVLEVDKAAGGEGEGYDFTATAAKYVANAMAYDDVIRVADLKTRGSRFERVNAEVRATPEQLVEITEFMHPRLEEICGILPASLGRGILAREGLSKRLDRLINKGRRVRTDTIRGFVTLYAIGSLRGYRRRTLRHQIEVAHLEEWLKLACDTVRDDYQLGVEVLRARRLIKGYSDTHVRGEAKFDRVLSAVPLLKGREDAATWLHRLIDAALKDEKGTMLDGALKTIRTL</sequence>
<dbReference type="PANTHER" id="PTHR43854:SF1">
    <property type="entry name" value="INDOLEPYRUVATE OXIDOREDUCTASE SUBUNIT IORB"/>
    <property type="match status" value="1"/>
</dbReference>
<dbReference type="SUPFAM" id="SSF53323">
    <property type="entry name" value="Pyruvate-ferredoxin oxidoreductase, PFOR, domain III"/>
    <property type="match status" value="1"/>
</dbReference>
<dbReference type="GO" id="GO:0043805">
    <property type="term" value="F:indolepyruvate ferredoxin oxidoreductase activity"/>
    <property type="evidence" value="ECO:0007669"/>
    <property type="project" value="UniProtKB-EC"/>
</dbReference>
<dbReference type="PANTHER" id="PTHR43854">
    <property type="entry name" value="INDOLEPYRUVATE OXIDOREDUCTASE SUBUNIT IORB"/>
    <property type="match status" value="1"/>
</dbReference>
<keyword evidence="1 4" id="KW-0560">Oxidoreductase</keyword>
<evidence type="ECO:0000259" key="2">
    <source>
        <dbReference type="Pfam" id="PF01558"/>
    </source>
</evidence>
<evidence type="ECO:0000256" key="1">
    <source>
        <dbReference type="ARBA" id="ARBA00023002"/>
    </source>
</evidence>